<reference evidence="4" key="1">
    <citation type="journal article" date="2011" name="Genome Res.">
        <title>Phylogeny-wide analysis of social amoeba genomes highlights ancient origins for complex intercellular communication.</title>
        <authorList>
            <person name="Heidel A.J."/>
            <person name="Lawal H.M."/>
            <person name="Felder M."/>
            <person name="Schilde C."/>
            <person name="Helps N.R."/>
            <person name="Tunggal B."/>
            <person name="Rivero F."/>
            <person name="John U."/>
            <person name="Schleicher M."/>
            <person name="Eichinger L."/>
            <person name="Platzer M."/>
            <person name="Noegel A.A."/>
            <person name="Schaap P."/>
            <person name="Gloeckner G."/>
        </authorList>
    </citation>
    <scope>NUCLEOTIDE SEQUENCE [LARGE SCALE GENOMIC DNA]</scope>
    <source>
        <strain evidence="4">SH3</strain>
    </source>
</reference>
<feature type="region of interest" description="Disordered" evidence="1">
    <location>
        <begin position="19"/>
        <end position="59"/>
    </location>
</feature>
<dbReference type="AlphaFoldDB" id="F4PH77"/>
<accession>F4PH77</accession>
<dbReference type="EMBL" id="GL883006">
    <property type="protein sequence ID" value="EGG25061.1"/>
    <property type="molecule type" value="Genomic_DNA"/>
</dbReference>
<keyword evidence="4" id="KW-1185">Reference proteome</keyword>
<dbReference type="RefSeq" id="XP_004362912.1">
    <property type="nucleotide sequence ID" value="XM_004362855.1"/>
</dbReference>
<feature type="domain" description="SAP" evidence="2">
    <location>
        <begin position="211"/>
        <end position="245"/>
    </location>
</feature>
<dbReference type="InterPro" id="IPR003034">
    <property type="entry name" value="SAP_dom"/>
</dbReference>
<dbReference type="InterPro" id="IPR036361">
    <property type="entry name" value="SAP_dom_sf"/>
</dbReference>
<dbReference type="GeneID" id="14877318"/>
<evidence type="ECO:0000313" key="3">
    <source>
        <dbReference type="EMBL" id="EGG25061.1"/>
    </source>
</evidence>
<sequence length="762" mass="86504">MDRMDARTRQFILMAQQLGLFQRARDEDDDSDDDDDSDEDDYSYDDSSEDGGYYYDSDDSDDPYGNGGICACCHHHHYDDDDSSSDSESYGNYRSTSTLSDPRRELYGTYSFHYSLGHEGFFYHPKEDYLAEDEGDLKIVADDHMAMFKAQLGTEVCSAYQGAMGVVDTFERSKTQNMPQVNLSASRARLLKEANAPDATLDSVAMTTDALSKLKLPDLKKLCRRLGCTIGGKKEAVVDRIIKQAEVNAKAPKKADLVVEQHTASKLHQMTVTQLRRVMEKYGIDFTAKTVKREMIQMIERCDLTALDHRVSAAQMDDYFRGQVQYTLPPSVVLQIFHNAFVGSLQSDATSPKTWMRWKLSLGLINKWAFKNVSQWFTSVSLTKLRTWNAYQKNPEEVVLYRHFINPFCLLKNITKLSIYDYDLEVMSLIRGTKPTLTPAMTSMFGNLESFTVSHSVFHKCSNHLTVPPFPKLRSVTIHESTYVSIETTSVDTVTKIDARYLHTGLVATNMQSMYSQSIHGNPDTLESLSKLTTLRRVEQSSRQLSNSTSGGIKKDQEQIEKDIAKEINDKVAIIVQLLKDIDTQTASQKQTRAHNTVIMRESLDQIPFLLHTWRRAYILFSINDKIPNSYHYDLRNSGSTSIFTEWMAENYTLEHLALDNYDPAIVKAIENCSTLHTLELCEGNADPENIFRQLASEAPPIKTLIFYVSDTTNIEKVSQLATKMISFKVDSHRYYANNGHFDGPTYKLVLKRVSPTTSTVV</sequence>
<evidence type="ECO:0000259" key="2">
    <source>
        <dbReference type="PROSITE" id="PS50800"/>
    </source>
</evidence>
<gene>
    <name evidence="3" type="ORF">DFA_03307</name>
</gene>
<dbReference type="SMART" id="SM00513">
    <property type="entry name" value="SAP"/>
    <property type="match status" value="1"/>
</dbReference>
<feature type="compositionally biased region" description="Acidic residues" evidence="1">
    <location>
        <begin position="27"/>
        <end position="49"/>
    </location>
</feature>
<dbReference type="KEGG" id="dfa:DFA_03307"/>
<name>F4PH77_CACFS</name>
<evidence type="ECO:0000256" key="1">
    <source>
        <dbReference type="SAM" id="MobiDB-lite"/>
    </source>
</evidence>
<organism evidence="3 4">
    <name type="scientific">Cavenderia fasciculata</name>
    <name type="common">Slime mold</name>
    <name type="synonym">Dictyostelium fasciculatum</name>
    <dbReference type="NCBI Taxonomy" id="261658"/>
    <lineage>
        <taxon>Eukaryota</taxon>
        <taxon>Amoebozoa</taxon>
        <taxon>Evosea</taxon>
        <taxon>Eumycetozoa</taxon>
        <taxon>Dictyostelia</taxon>
        <taxon>Acytosteliales</taxon>
        <taxon>Cavenderiaceae</taxon>
        <taxon>Cavenderia</taxon>
    </lineage>
</organism>
<dbReference type="PROSITE" id="PS50800">
    <property type="entry name" value="SAP"/>
    <property type="match status" value="1"/>
</dbReference>
<dbReference type="SUPFAM" id="SSF68906">
    <property type="entry name" value="SAP domain"/>
    <property type="match status" value="1"/>
</dbReference>
<evidence type="ECO:0000313" key="4">
    <source>
        <dbReference type="Proteomes" id="UP000007797"/>
    </source>
</evidence>
<dbReference type="Proteomes" id="UP000007797">
    <property type="component" value="Unassembled WGS sequence"/>
</dbReference>
<dbReference type="Pfam" id="PF02037">
    <property type="entry name" value="SAP"/>
    <property type="match status" value="1"/>
</dbReference>
<proteinExistence type="predicted"/>
<protein>
    <recommendedName>
        <fullName evidence="2">SAP domain-containing protein</fullName>
    </recommendedName>
</protein>